<protein>
    <submittedName>
        <fullName evidence="2">Uncharacterized protein</fullName>
    </submittedName>
</protein>
<keyword evidence="1" id="KW-1133">Transmembrane helix</keyword>
<feature type="transmembrane region" description="Helical" evidence="1">
    <location>
        <begin position="66"/>
        <end position="82"/>
    </location>
</feature>
<sequence length="475" mass="51509">MSGQQPSVSENSAPAGVGGPHRIKCSSWGFWQGLGLLVVSLCCCAAALIAVCVHQVAAFLGSRENAQLIVVGLAIAVMNFSFRSELQSLILVMEARFGQSTLQNYEAILCNRVFVDKAQFRVRILMAISTVFPLGLSVAYKRFNGGTTLQHLPVYDSSAYVLQNPLDDTRVTALMIYASQYVMGFDINRPLPVRAYGLNMVTLPGAVTAMLDPPSPAYIFNLQQSLFPGQTYDVAASVNYTFSSINCTNADSSCWMPEGFFASPHAWASTLNVSGMIKFTIAANDAHQEVLFVSAYDELADPPTNFTSNLISFNVYRGNCTGLWQIDESSASLQKADNCSQSEFPSSQDVIRKNKTFRSLQNNLQQVLADAMIEVVNGPPLQIFPKGMSIQSAIIASLIWSKSSIDATDLALFLKYSELISCCFGLTSFLAGITPESITLLRGATYSGSLIKPVKVTMQVVDDGEIDGHPSGHLE</sequence>
<proteinExistence type="predicted"/>
<keyword evidence="1" id="KW-0472">Membrane</keyword>
<dbReference type="OrthoDB" id="5420013at2759"/>
<dbReference type="AlphaFoldDB" id="A0A5N6K8H4"/>
<evidence type="ECO:0000256" key="1">
    <source>
        <dbReference type="SAM" id="Phobius"/>
    </source>
</evidence>
<organism evidence="2 3">
    <name type="scientific">Monilinia laxa</name>
    <name type="common">Brown rot fungus</name>
    <name type="synonym">Sclerotinia laxa</name>
    <dbReference type="NCBI Taxonomy" id="61186"/>
    <lineage>
        <taxon>Eukaryota</taxon>
        <taxon>Fungi</taxon>
        <taxon>Dikarya</taxon>
        <taxon>Ascomycota</taxon>
        <taxon>Pezizomycotina</taxon>
        <taxon>Leotiomycetes</taxon>
        <taxon>Helotiales</taxon>
        <taxon>Sclerotiniaceae</taxon>
        <taxon>Monilinia</taxon>
    </lineage>
</organism>
<keyword evidence="3" id="KW-1185">Reference proteome</keyword>
<reference evidence="2 3" key="1">
    <citation type="submission" date="2019-06" db="EMBL/GenBank/DDBJ databases">
        <title>Genome Sequence of the Brown Rot Fungal Pathogen Monilinia laxa.</title>
        <authorList>
            <person name="De Miccolis Angelini R.M."/>
            <person name="Landi L."/>
            <person name="Abate D."/>
            <person name="Pollastro S."/>
            <person name="Romanazzi G."/>
            <person name="Faretra F."/>
        </authorList>
    </citation>
    <scope>NUCLEOTIDE SEQUENCE [LARGE SCALE GENOMIC DNA]</scope>
    <source>
        <strain evidence="2 3">Mlax316</strain>
    </source>
</reference>
<evidence type="ECO:0000313" key="2">
    <source>
        <dbReference type="EMBL" id="KAB8299026.1"/>
    </source>
</evidence>
<dbReference type="EMBL" id="VIGI01000006">
    <property type="protein sequence ID" value="KAB8299026.1"/>
    <property type="molecule type" value="Genomic_DNA"/>
</dbReference>
<gene>
    <name evidence="2" type="ORF">EYC80_001157</name>
</gene>
<feature type="transmembrane region" description="Helical" evidence="1">
    <location>
        <begin position="34"/>
        <end position="60"/>
    </location>
</feature>
<name>A0A5N6K8H4_MONLA</name>
<evidence type="ECO:0000313" key="3">
    <source>
        <dbReference type="Proteomes" id="UP000326757"/>
    </source>
</evidence>
<comment type="caution">
    <text evidence="2">The sequence shown here is derived from an EMBL/GenBank/DDBJ whole genome shotgun (WGS) entry which is preliminary data.</text>
</comment>
<accession>A0A5N6K8H4</accession>
<keyword evidence="1" id="KW-0812">Transmembrane</keyword>
<dbReference type="Proteomes" id="UP000326757">
    <property type="component" value="Unassembled WGS sequence"/>
</dbReference>